<feature type="domain" description="ABC transmembrane type-1" evidence="11">
    <location>
        <begin position="55"/>
        <end position="341"/>
    </location>
</feature>
<protein>
    <submittedName>
        <fullName evidence="12">ABC transporter ATP-binding protein</fullName>
    </submittedName>
</protein>
<comment type="subcellular location">
    <subcellularLocation>
        <location evidence="1">Cell membrane</location>
        <topology evidence="1">Multi-pass membrane protein</topology>
    </subcellularLocation>
</comment>
<dbReference type="InterPro" id="IPR036640">
    <property type="entry name" value="ABC1_TM_sf"/>
</dbReference>
<evidence type="ECO:0000256" key="4">
    <source>
        <dbReference type="ARBA" id="ARBA00022692"/>
    </source>
</evidence>
<feature type="transmembrane region" description="Helical" evidence="9">
    <location>
        <begin position="180"/>
        <end position="209"/>
    </location>
</feature>
<dbReference type="SUPFAM" id="SSF90123">
    <property type="entry name" value="ABC transporter transmembrane region"/>
    <property type="match status" value="1"/>
</dbReference>
<evidence type="ECO:0000256" key="9">
    <source>
        <dbReference type="SAM" id="Phobius"/>
    </source>
</evidence>
<evidence type="ECO:0000259" key="11">
    <source>
        <dbReference type="PROSITE" id="PS50929"/>
    </source>
</evidence>
<gene>
    <name evidence="12" type="ORF">EWM57_17435</name>
</gene>
<proteinExistence type="predicted"/>
<organism evidence="12 13">
    <name type="scientific">Hymenobacter persicinus</name>
    <dbReference type="NCBI Taxonomy" id="2025506"/>
    <lineage>
        <taxon>Bacteria</taxon>
        <taxon>Pseudomonadati</taxon>
        <taxon>Bacteroidota</taxon>
        <taxon>Cytophagia</taxon>
        <taxon>Cytophagales</taxon>
        <taxon>Hymenobacteraceae</taxon>
        <taxon>Hymenobacter</taxon>
    </lineage>
</organism>
<sequence>MPWYSDLLTAVSAKKPRPDGKPAVSVRERFSALKNLPEFLRLIWQTSPGLTLGNVALRLLRAALPVAMLYVGQLILDAVVQLSRQPAADRTLTPVLTLVALEFGLAIVSDALGRGVALLDSLLGDLFANRTSVRLMEHAAELDLDQFEDSTFYDKLERARRQTLSRTVLMAQVLSQAQDAITMAFLAVGLVTFNPWLLLLLVAVIPAFLGESHFNERSYSLVHGWTPERRELDYLRQTGASDETAKEVKIFGLSPFLIDRFRLLSDEFYQKNKDLVIRRAGWGTFFAGVGATGYYAAYVYIISQAVRGQITIGQLTFLAGSFARMRGLLEGILSRFSSVADGALYLQDFFDFFHLKPRIVRDETRPARPFPHPIREGFRFENVGFKYRNAEKWALRQLNFELRAGEKLALVGENGAGKTTLVKLLSRLYDPTEGRILLDGYDLREYDPAELRQEIGVIFQDFVRFQLSAGQNLAVGRIEDKDNQPRIESAAAQSLADSVVKKLPGGYDQIIGRRFAGGVDLSGGEWQKIALGRAYMRDAQLLILDEPTAALDARAEHEVFQRFAELTQGKTAILISHRFSTVRMANRILVIENGQFVEIGSHEQLLAKGGRYAELFALQAAGYR</sequence>
<evidence type="ECO:0000313" key="13">
    <source>
        <dbReference type="Proteomes" id="UP000294155"/>
    </source>
</evidence>
<keyword evidence="6 12" id="KW-0067">ATP-binding</keyword>
<evidence type="ECO:0000256" key="8">
    <source>
        <dbReference type="ARBA" id="ARBA00023136"/>
    </source>
</evidence>
<evidence type="ECO:0000256" key="2">
    <source>
        <dbReference type="ARBA" id="ARBA00022448"/>
    </source>
</evidence>
<keyword evidence="7 9" id="KW-1133">Transmembrane helix</keyword>
<dbReference type="AlphaFoldDB" id="A0A4Q5L8A8"/>
<dbReference type="GO" id="GO:0005524">
    <property type="term" value="F:ATP binding"/>
    <property type="evidence" value="ECO:0007669"/>
    <property type="project" value="UniProtKB-KW"/>
</dbReference>
<dbReference type="Gene3D" id="1.20.1560.10">
    <property type="entry name" value="ABC transporter type 1, transmembrane domain"/>
    <property type="match status" value="1"/>
</dbReference>
<dbReference type="PROSITE" id="PS00211">
    <property type="entry name" value="ABC_TRANSPORTER_1"/>
    <property type="match status" value="1"/>
</dbReference>
<evidence type="ECO:0000256" key="3">
    <source>
        <dbReference type="ARBA" id="ARBA00022475"/>
    </source>
</evidence>
<evidence type="ECO:0000259" key="10">
    <source>
        <dbReference type="PROSITE" id="PS50893"/>
    </source>
</evidence>
<keyword evidence="5" id="KW-0547">Nucleotide-binding</keyword>
<dbReference type="PROSITE" id="PS50893">
    <property type="entry name" value="ABC_TRANSPORTER_2"/>
    <property type="match status" value="1"/>
</dbReference>
<keyword evidence="3" id="KW-1003">Cell membrane</keyword>
<dbReference type="RefSeq" id="WP_129922437.1">
    <property type="nucleotide sequence ID" value="NZ_SEWE01000047.1"/>
</dbReference>
<keyword evidence="2" id="KW-0813">Transport</keyword>
<feature type="transmembrane region" description="Helical" evidence="9">
    <location>
        <begin position="280"/>
        <end position="301"/>
    </location>
</feature>
<dbReference type="GO" id="GO:0015421">
    <property type="term" value="F:ABC-type oligopeptide transporter activity"/>
    <property type="evidence" value="ECO:0007669"/>
    <property type="project" value="TreeGrafter"/>
</dbReference>
<dbReference type="SMART" id="SM00382">
    <property type="entry name" value="AAA"/>
    <property type="match status" value="1"/>
</dbReference>
<dbReference type="PROSITE" id="PS50929">
    <property type="entry name" value="ABC_TM1F"/>
    <property type="match status" value="1"/>
</dbReference>
<dbReference type="OrthoDB" id="1522160at2"/>
<dbReference type="PANTHER" id="PTHR43394:SF1">
    <property type="entry name" value="ATP-BINDING CASSETTE SUB-FAMILY B MEMBER 10, MITOCHONDRIAL"/>
    <property type="match status" value="1"/>
</dbReference>
<dbReference type="Gene3D" id="3.40.50.300">
    <property type="entry name" value="P-loop containing nucleotide triphosphate hydrolases"/>
    <property type="match status" value="1"/>
</dbReference>
<dbReference type="InterPro" id="IPR003593">
    <property type="entry name" value="AAA+_ATPase"/>
</dbReference>
<name>A0A4Q5L8A8_9BACT</name>
<dbReference type="EMBL" id="SEWE01000047">
    <property type="protein sequence ID" value="RYU77645.1"/>
    <property type="molecule type" value="Genomic_DNA"/>
</dbReference>
<feature type="domain" description="ABC transporter" evidence="10">
    <location>
        <begin position="378"/>
        <end position="618"/>
    </location>
</feature>
<dbReference type="InterPro" id="IPR011527">
    <property type="entry name" value="ABC1_TM_dom"/>
</dbReference>
<dbReference type="PANTHER" id="PTHR43394">
    <property type="entry name" value="ATP-DEPENDENT PERMEASE MDL1, MITOCHONDRIAL"/>
    <property type="match status" value="1"/>
</dbReference>
<evidence type="ECO:0000256" key="1">
    <source>
        <dbReference type="ARBA" id="ARBA00004651"/>
    </source>
</evidence>
<dbReference type="Proteomes" id="UP000294155">
    <property type="component" value="Unassembled WGS sequence"/>
</dbReference>
<dbReference type="InterPro" id="IPR039421">
    <property type="entry name" value="Type_1_exporter"/>
</dbReference>
<keyword evidence="13" id="KW-1185">Reference proteome</keyword>
<dbReference type="InterPro" id="IPR017871">
    <property type="entry name" value="ABC_transporter-like_CS"/>
</dbReference>
<evidence type="ECO:0000256" key="7">
    <source>
        <dbReference type="ARBA" id="ARBA00022989"/>
    </source>
</evidence>
<dbReference type="InterPro" id="IPR027417">
    <property type="entry name" value="P-loop_NTPase"/>
</dbReference>
<evidence type="ECO:0000256" key="6">
    <source>
        <dbReference type="ARBA" id="ARBA00022840"/>
    </source>
</evidence>
<dbReference type="Pfam" id="PF00005">
    <property type="entry name" value="ABC_tran"/>
    <property type="match status" value="1"/>
</dbReference>
<dbReference type="GO" id="GO:0016887">
    <property type="term" value="F:ATP hydrolysis activity"/>
    <property type="evidence" value="ECO:0007669"/>
    <property type="project" value="InterPro"/>
</dbReference>
<reference evidence="12 13" key="1">
    <citation type="submission" date="2019-02" db="EMBL/GenBank/DDBJ databases">
        <title>Bacterial novel species isolated from soil.</title>
        <authorList>
            <person name="Jung H.-Y."/>
        </authorList>
    </citation>
    <scope>NUCLEOTIDE SEQUENCE [LARGE SCALE GENOMIC DNA]</scope>
    <source>
        <strain evidence="12 13">1-3-3-3</strain>
    </source>
</reference>
<keyword evidence="4 9" id="KW-0812">Transmembrane</keyword>
<dbReference type="InterPro" id="IPR003439">
    <property type="entry name" value="ABC_transporter-like_ATP-bd"/>
</dbReference>
<dbReference type="FunFam" id="3.40.50.300:FF:000221">
    <property type="entry name" value="Multidrug ABC transporter ATP-binding protein"/>
    <property type="match status" value="1"/>
</dbReference>
<evidence type="ECO:0000313" key="12">
    <source>
        <dbReference type="EMBL" id="RYU77645.1"/>
    </source>
</evidence>
<dbReference type="GO" id="GO:0005886">
    <property type="term" value="C:plasma membrane"/>
    <property type="evidence" value="ECO:0007669"/>
    <property type="project" value="UniProtKB-SubCell"/>
</dbReference>
<dbReference type="SUPFAM" id="SSF52540">
    <property type="entry name" value="P-loop containing nucleoside triphosphate hydrolases"/>
    <property type="match status" value="1"/>
</dbReference>
<evidence type="ECO:0000256" key="5">
    <source>
        <dbReference type="ARBA" id="ARBA00022741"/>
    </source>
</evidence>
<comment type="caution">
    <text evidence="12">The sequence shown here is derived from an EMBL/GenBank/DDBJ whole genome shotgun (WGS) entry which is preliminary data.</text>
</comment>
<accession>A0A4Q5L8A8</accession>
<keyword evidence="8 9" id="KW-0472">Membrane</keyword>